<organism evidence="3 4">
    <name type="scientific">SAR86 cluster bacterium</name>
    <dbReference type="NCBI Taxonomy" id="2030880"/>
    <lineage>
        <taxon>Bacteria</taxon>
        <taxon>Pseudomonadati</taxon>
        <taxon>Pseudomonadota</taxon>
        <taxon>Gammaproteobacteria</taxon>
        <taxon>SAR86 cluster</taxon>
    </lineage>
</organism>
<gene>
    <name evidence="3" type="ORF">COA96_04665</name>
</gene>
<feature type="transmembrane region" description="Helical" evidence="1">
    <location>
        <begin position="175"/>
        <end position="194"/>
    </location>
</feature>
<evidence type="ECO:0000313" key="4">
    <source>
        <dbReference type="Proteomes" id="UP000218327"/>
    </source>
</evidence>
<proteinExistence type="predicted"/>
<name>A0A2A5B570_9GAMM</name>
<reference evidence="4" key="1">
    <citation type="submission" date="2017-08" db="EMBL/GenBank/DDBJ databases">
        <title>A dynamic microbial community with high functional redundancy inhabits the cold, oxic subseafloor aquifer.</title>
        <authorList>
            <person name="Tully B.J."/>
            <person name="Wheat C.G."/>
            <person name="Glazer B.T."/>
            <person name="Huber J.A."/>
        </authorList>
    </citation>
    <scope>NUCLEOTIDE SEQUENCE [LARGE SCALE GENOMIC DNA]</scope>
</reference>
<feature type="transmembrane region" description="Helical" evidence="1">
    <location>
        <begin position="109"/>
        <end position="132"/>
    </location>
</feature>
<evidence type="ECO:0000259" key="2">
    <source>
        <dbReference type="Pfam" id="PF20349"/>
    </source>
</evidence>
<sequence length="198" mass="21930">MSTSSTSILGTYTKTITVVALVLFLLVFSFSGLRRDIWLELYEFFLWLETTPFGLIGKTWGAVFAVVEAFHLLSMALLGGAVIVSDARLLGWVFTDIPVQEIQDKAHRVFVMGLIVVLATGVFMACGVAGKLYWLPVFWYKMLALATGIFFVFFIRKPMLKGDIDKINPTVVKLVAISSMLVWMTVAATGRWIGFAGS</sequence>
<comment type="caution">
    <text evidence="3">The sequence shown here is derived from an EMBL/GenBank/DDBJ whole genome shotgun (WGS) entry which is preliminary data.</text>
</comment>
<dbReference type="Proteomes" id="UP000218327">
    <property type="component" value="Unassembled WGS sequence"/>
</dbReference>
<dbReference type="Pfam" id="PF20349">
    <property type="entry name" value="DUF6644"/>
    <property type="match status" value="1"/>
</dbReference>
<dbReference type="EMBL" id="NVVJ01000010">
    <property type="protein sequence ID" value="PCJ26615.1"/>
    <property type="molecule type" value="Genomic_DNA"/>
</dbReference>
<dbReference type="AlphaFoldDB" id="A0A2A5B570"/>
<feature type="transmembrane region" description="Helical" evidence="1">
    <location>
        <begin position="138"/>
        <end position="155"/>
    </location>
</feature>
<protein>
    <recommendedName>
        <fullName evidence="2">DUF6644 domain-containing protein</fullName>
    </recommendedName>
</protein>
<evidence type="ECO:0000256" key="1">
    <source>
        <dbReference type="SAM" id="Phobius"/>
    </source>
</evidence>
<keyword evidence="1" id="KW-1133">Transmembrane helix</keyword>
<evidence type="ECO:0000313" key="3">
    <source>
        <dbReference type="EMBL" id="PCJ26615.1"/>
    </source>
</evidence>
<feature type="transmembrane region" description="Helical" evidence="1">
    <location>
        <begin position="12"/>
        <end position="33"/>
    </location>
</feature>
<dbReference type="InterPro" id="IPR046586">
    <property type="entry name" value="DUF6644"/>
</dbReference>
<keyword evidence="1" id="KW-0812">Transmembrane</keyword>
<feature type="transmembrane region" description="Helical" evidence="1">
    <location>
        <begin position="73"/>
        <end position="97"/>
    </location>
</feature>
<keyword evidence="1" id="KW-0472">Membrane</keyword>
<accession>A0A2A5B570</accession>
<feature type="domain" description="DUF6644" evidence="2">
    <location>
        <begin position="44"/>
        <end position="196"/>
    </location>
</feature>
<feature type="transmembrane region" description="Helical" evidence="1">
    <location>
        <begin position="45"/>
        <end position="67"/>
    </location>
</feature>